<evidence type="ECO:0000256" key="1">
    <source>
        <dbReference type="SAM" id="Phobius"/>
    </source>
</evidence>
<gene>
    <name evidence="2" type="ORF">EQG79_18775</name>
</gene>
<reference evidence="2 3" key="1">
    <citation type="submission" date="2019-01" db="EMBL/GenBank/DDBJ databases">
        <title>Spirosoma flava sp. nov., a propanil-degrading bacterium isolated from herbicide-contaminated soil.</title>
        <authorList>
            <person name="Zhang L."/>
            <person name="Jiang J.-D."/>
        </authorList>
    </citation>
    <scope>NUCLEOTIDE SEQUENCE [LARGE SCALE GENOMIC DNA]</scope>
    <source>
        <strain evidence="2 3">TY50</strain>
    </source>
</reference>
<evidence type="ECO:0000313" key="3">
    <source>
        <dbReference type="Proteomes" id="UP000290407"/>
    </source>
</evidence>
<proteinExistence type="predicted"/>
<dbReference type="Proteomes" id="UP000290407">
    <property type="component" value="Unassembled WGS sequence"/>
</dbReference>
<accession>A0A4Q2UH86</accession>
<dbReference type="AlphaFoldDB" id="A0A4Q2UH86"/>
<feature type="transmembrane region" description="Helical" evidence="1">
    <location>
        <begin position="28"/>
        <end position="48"/>
    </location>
</feature>
<sequence length="98" mass="10467">MFVSSKETGVSLPPSFPNHSLETTMSSYRTTTITVFIVFAGLMGLVLLPGLSMPLIGKLVAVFLSVVLVAHAALSLWQGTNLATDLIDYEPVQAGRTE</sequence>
<name>A0A4Q2UH86_9BACT</name>
<keyword evidence="1" id="KW-1133">Transmembrane helix</keyword>
<evidence type="ECO:0000313" key="2">
    <source>
        <dbReference type="EMBL" id="RYC68406.1"/>
    </source>
</evidence>
<protein>
    <submittedName>
        <fullName evidence="2">Uncharacterized protein</fullName>
    </submittedName>
</protein>
<keyword evidence="1" id="KW-0812">Transmembrane</keyword>
<dbReference type="RefSeq" id="WP_129603177.1">
    <property type="nucleotide sequence ID" value="NZ_SBLB01000005.1"/>
</dbReference>
<feature type="transmembrane region" description="Helical" evidence="1">
    <location>
        <begin position="55"/>
        <end position="77"/>
    </location>
</feature>
<organism evidence="2 3">
    <name type="scientific">Spirosoma sordidisoli</name>
    <dbReference type="NCBI Taxonomy" id="2502893"/>
    <lineage>
        <taxon>Bacteria</taxon>
        <taxon>Pseudomonadati</taxon>
        <taxon>Bacteroidota</taxon>
        <taxon>Cytophagia</taxon>
        <taxon>Cytophagales</taxon>
        <taxon>Cytophagaceae</taxon>
        <taxon>Spirosoma</taxon>
    </lineage>
</organism>
<dbReference type="EMBL" id="SBLB01000005">
    <property type="protein sequence ID" value="RYC68406.1"/>
    <property type="molecule type" value="Genomic_DNA"/>
</dbReference>
<keyword evidence="3" id="KW-1185">Reference proteome</keyword>
<comment type="caution">
    <text evidence="2">The sequence shown here is derived from an EMBL/GenBank/DDBJ whole genome shotgun (WGS) entry which is preliminary data.</text>
</comment>
<keyword evidence="1" id="KW-0472">Membrane</keyword>